<proteinExistence type="predicted"/>
<dbReference type="AlphaFoldDB" id="A0A917W3N6"/>
<dbReference type="Proteomes" id="UP000613840">
    <property type="component" value="Unassembled WGS sequence"/>
</dbReference>
<evidence type="ECO:0000313" key="1">
    <source>
        <dbReference type="EMBL" id="GGL60471.1"/>
    </source>
</evidence>
<reference evidence="1" key="1">
    <citation type="journal article" date="2014" name="Int. J. Syst. Evol. Microbiol.">
        <title>Complete genome sequence of Corynebacterium casei LMG S-19264T (=DSM 44701T), isolated from a smear-ripened cheese.</title>
        <authorList>
            <consortium name="US DOE Joint Genome Institute (JGI-PGF)"/>
            <person name="Walter F."/>
            <person name="Albersmeier A."/>
            <person name="Kalinowski J."/>
            <person name="Ruckert C."/>
        </authorList>
    </citation>
    <scope>NUCLEOTIDE SEQUENCE</scope>
    <source>
        <strain evidence="1">CGMCC 4.7306</strain>
    </source>
</reference>
<keyword evidence="2" id="KW-1185">Reference proteome</keyword>
<dbReference type="EMBL" id="BMMZ01000004">
    <property type="protein sequence ID" value="GGL60471.1"/>
    <property type="molecule type" value="Genomic_DNA"/>
</dbReference>
<comment type="caution">
    <text evidence="1">The sequence shown here is derived from an EMBL/GenBank/DDBJ whole genome shotgun (WGS) entry which is preliminary data.</text>
</comment>
<organism evidence="1 2">
    <name type="scientific">Microlunatus endophyticus</name>
    <dbReference type="NCBI Taxonomy" id="1716077"/>
    <lineage>
        <taxon>Bacteria</taxon>
        <taxon>Bacillati</taxon>
        <taxon>Actinomycetota</taxon>
        <taxon>Actinomycetes</taxon>
        <taxon>Propionibacteriales</taxon>
        <taxon>Propionibacteriaceae</taxon>
        <taxon>Microlunatus</taxon>
    </lineage>
</organism>
<accession>A0A917W3N6</accession>
<evidence type="ECO:0000313" key="2">
    <source>
        <dbReference type="Proteomes" id="UP000613840"/>
    </source>
</evidence>
<gene>
    <name evidence="1" type="ORF">GCM10011575_18750</name>
</gene>
<protein>
    <submittedName>
        <fullName evidence="1">Uncharacterized protein</fullName>
    </submittedName>
</protein>
<reference evidence="1" key="2">
    <citation type="submission" date="2020-09" db="EMBL/GenBank/DDBJ databases">
        <authorList>
            <person name="Sun Q."/>
            <person name="Zhou Y."/>
        </authorList>
    </citation>
    <scope>NUCLEOTIDE SEQUENCE</scope>
    <source>
        <strain evidence="1">CGMCC 4.7306</strain>
    </source>
</reference>
<sequence>MSSAAAGPPSLLASTSPHCARDLVAGHYGDIAVVTTGVITGVITGVTTVARQPLAPGPISWHSAIIA</sequence>
<name>A0A917W3N6_9ACTN</name>